<name>A0A4V6KNR0_SERFO</name>
<dbReference type="Pfam" id="PF00370">
    <property type="entry name" value="FGGY_N"/>
    <property type="match status" value="1"/>
</dbReference>
<evidence type="ECO:0000256" key="3">
    <source>
        <dbReference type="ARBA" id="ARBA00022777"/>
    </source>
</evidence>
<dbReference type="Gene3D" id="3.30.420.40">
    <property type="match status" value="1"/>
</dbReference>
<dbReference type="PANTHER" id="PTHR43095">
    <property type="entry name" value="SUGAR KINASE"/>
    <property type="match status" value="1"/>
</dbReference>
<reference evidence="5" key="1">
    <citation type="submission" date="2019-05" db="EMBL/GenBank/DDBJ databases">
        <authorList>
            <consortium name="Pathogen Informatics"/>
        </authorList>
    </citation>
    <scope>NUCLEOTIDE SEQUENCE [LARGE SCALE GENOMIC DNA]</scope>
    <source>
        <strain evidence="5">NCTC12965</strain>
    </source>
</reference>
<keyword evidence="3 5" id="KW-0418">Kinase</keyword>
<evidence type="ECO:0000313" key="5">
    <source>
        <dbReference type="EMBL" id="VTR26938.1"/>
    </source>
</evidence>
<dbReference type="EC" id="2.7.1.-" evidence="5"/>
<gene>
    <name evidence="5" type="primary">lyx_6</name>
    <name evidence="5" type="ORF">NCTC12965_02457</name>
</gene>
<sequence length="159" mass="17461">MKYWLGLDCGGTFIKAGLYDAEGKELGIARRNLAIVAPQPGWAERDMPALWQTAASVIREVLEHNGIAAAAVQGLGISAQGKGVFLLDKQGQPLGNAILSSDQRALAQVMAWQQAGMPQDLYEQTRQTLWTGHPVSLLRWIKQHQPERYGQDRQRADGA</sequence>
<feature type="domain" description="Carbohydrate kinase FGGY N-terminal" evidence="4">
    <location>
        <begin position="3"/>
        <end position="151"/>
    </location>
</feature>
<evidence type="ECO:0000256" key="1">
    <source>
        <dbReference type="ARBA" id="ARBA00009156"/>
    </source>
</evidence>
<dbReference type="EMBL" id="CABEEZ010000047">
    <property type="protein sequence ID" value="VTR26938.1"/>
    <property type="molecule type" value="Genomic_DNA"/>
</dbReference>
<accession>A0A4V6KNR0</accession>
<evidence type="ECO:0000259" key="4">
    <source>
        <dbReference type="Pfam" id="PF00370"/>
    </source>
</evidence>
<dbReference type="SUPFAM" id="SSF53067">
    <property type="entry name" value="Actin-like ATPase domain"/>
    <property type="match status" value="1"/>
</dbReference>
<proteinExistence type="inferred from homology"/>
<protein>
    <submittedName>
        <fullName evidence="5">L-xylulose/3-keto-L-gulonate kinase</fullName>
        <ecNumber evidence="5">2.7.1.-</ecNumber>
    </submittedName>
</protein>
<evidence type="ECO:0000256" key="2">
    <source>
        <dbReference type="ARBA" id="ARBA00022679"/>
    </source>
</evidence>
<keyword evidence="2 5" id="KW-0808">Transferase</keyword>
<comment type="similarity">
    <text evidence="1">Belongs to the FGGY kinase family.</text>
</comment>
<dbReference type="GO" id="GO:0016301">
    <property type="term" value="F:kinase activity"/>
    <property type="evidence" value="ECO:0007669"/>
    <property type="project" value="UniProtKB-KW"/>
</dbReference>
<organism evidence="5">
    <name type="scientific">Serratia fonticola</name>
    <dbReference type="NCBI Taxonomy" id="47917"/>
    <lineage>
        <taxon>Bacteria</taxon>
        <taxon>Pseudomonadati</taxon>
        <taxon>Pseudomonadota</taxon>
        <taxon>Gammaproteobacteria</taxon>
        <taxon>Enterobacterales</taxon>
        <taxon>Yersiniaceae</taxon>
        <taxon>Serratia</taxon>
    </lineage>
</organism>
<dbReference type="InterPro" id="IPR018484">
    <property type="entry name" value="FGGY_N"/>
</dbReference>
<dbReference type="InterPro" id="IPR043129">
    <property type="entry name" value="ATPase_NBD"/>
</dbReference>
<dbReference type="PANTHER" id="PTHR43095:SF3">
    <property type="entry name" value="L-XYLULOSE_3-KETO-L-GULONATE KINASE"/>
    <property type="match status" value="1"/>
</dbReference>
<dbReference type="GO" id="GO:0005975">
    <property type="term" value="P:carbohydrate metabolic process"/>
    <property type="evidence" value="ECO:0007669"/>
    <property type="project" value="InterPro"/>
</dbReference>
<dbReference type="AlphaFoldDB" id="A0A4V6KNR0"/>
<dbReference type="InterPro" id="IPR050406">
    <property type="entry name" value="FGGY_Carb_Kinase"/>
</dbReference>